<dbReference type="GO" id="GO:0051082">
    <property type="term" value="F:unfolded protein binding"/>
    <property type="evidence" value="ECO:0007669"/>
    <property type="project" value="TreeGrafter"/>
</dbReference>
<organism evidence="3 4">
    <name type="scientific">Crepidotus variabilis</name>
    <dbReference type="NCBI Taxonomy" id="179855"/>
    <lineage>
        <taxon>Eukaryota</taxon>
        <taxon>Fungi</taxon>
        <taxon>Dikarya</taxon>
        <taxon>Basidiomycota</taxon>
        <taxon>Agaricomycotina</taxon>
        <taxon>Agaricomycetes</taxon>
        <taxon>Agaricomycetidae</taxon>
        <taxon>Agaricales</taxon>
        <taxon>Agaricineae</taxon>
        <taxon>Crepidotaceae</taxon>
        <taxon>Crepidotus</taxon>
    </lineage>
</organism>
<evidence type="ECO:0000313" key="3">
    <source>
        <dbReference type="EMBL" id="KAF9533490.1"/>
    </source>
</evidence>
<dbReference type="Gene3D" id="2.60.40.790">
    <property type="match status" value="1"/>
</dbReference>
<dbReference type="GO" id="GO:0000493">
    <property type="term" value="P:box H/ACA snoRNP assembly"/>
    <property type="evidence" value="ECO:0007669"/>
    <property type="project" value="InterPro"/>
</dbReference>
<dbReference type="EMBL" id="MU157828">
    <property type="protein sequence ID" value="KAF9533490.1"/>
    <property type="molecule type" value="Genomic_DNA"/>
</dbReference>
<dbReference type="GO" id="GO:0005737">
    <property type="term" value="C:cytoplasm"/>
    <property type="evidence" value="ECO:0007669"/>
    <property type="project" value="TreeGrafter"/>
</dbReference>
<evidence type="ECO:0000313" key="4">
    <source>
        <dbReference type="Proteomes" id="UP000807306"/>
    </source>
</evidence>
<dbReference type="SUPFAM" id="SSF49764">
    <property type="entry name" value="HSP20-like chaperones"/>
    <property type="match status" value="1"/>
</dbReference>
<sequence>MITPKFTCSQTESSVIVSIYCPSIRAADVEIHIDETLATIHVNPYFLRLNFSKPLVEDNDSAAKYDPSSGYLIVTLTKEYRGERFEDLDLLAKLLVPRRTANVTPTIEVLTSEDAGLENLDEVNGLVEQTENLTVNDDELVKAAENDWQLTQNLSEESGPQLQTSPQAQYGFLDLHSGYLRHAAHTENEINELGTDAEVCTSVERSARRVAHENEKFDEEHYIADFMDDYEIQEMMEWPQPHVGDAGPFEYRESENLVIMTLPRREYLPTPVQTHNLYLVLITLLFSYTYDTRITQHEPTSESPWTICNLTPAFSALDPPRSSSYQSGPHKFTSEEVKETFIPSYRRSLAFPLYRSFALAEKCRHDVGWLLKRGRRTITRCLLEMKHILDHHDVYYIYSKIWVDDFCVWIQSDAHDEILEQLGEVILTTEMRKMSIGWDLKELEDLALESPGGPSDSDDESSNEN</sequence>
<gene>
    <name evidence="3" type="ORF">CPB83DRAFT_805467</name>
</gene>
<dbReference type="InterPro" id="IPR007052">
    <property type="entry name" value="CS_dom"/>
</dbReference>
<dbReference type="InterPro" id="IPR039742">
    <property type="entry name" value="Shq1"/>
</dbReference>
<dbReference type="PANTHER" id="PTHR12967:SF0">
    <property type="entry name" value="PROTEIN SHQ1 HOMOLOG"/>
    <property type="match status" value="1"/>
</dbReference>
<dbReference type="AlphaFoldDB" id="A0A9P6EQF6"/>
<dbReference type="PANTHER" id="PTHR12967">
    <property type="entry name" value="PROTEIN SHQ1 HOMOLOG"/>
    <property type="match status" value="1"/>
</dbReference>
<dbReference type="Pfam" id="PF04925">
    <property type="entry name" value="SHQ1"/>
    <property type="match status" value="1"/>
</dbReference>
<accession>A0A9P6EQF6</accession>
<dbReference type="PROSITE" id="PS51203">
    <property type="entry name" value="CS"/>
    <property type="match status" value="1"/>
</dbReference>
<dbReference type="InterPro" id="IPR007009">
    <property type="entry name" value="Shq1_C"/>
</dbReference>
<evidence type="ECO:0000256" key="1">
    <source>
        <dbReference type="ARBA" id="ARBA00005607"/>
    </source>
</evidence>
<dbReference type="GO" id="GO:0005654">
    <property type="term" value="C:nucleoplasm"/>
    <property type="evidence" value="ECO:0007669"/>
    <property type="project" value="TreeGrafter"/>
</dbReference>
<name>A0A9P6EQF6_9AGAR</name>
<evidence type="ECO:0000259" key="2">
    <source>
        <dbReference type="PROSITE" id="PS51203"/>
    </source>
</evidence>
<dbReference type="Proteomes" id="UP000807306">
    <property type="component" value="Unassembled WGS sequence"/>
</dbReference>
<dbReference type="OrthoDB" id="73639at2759"/>
<feature type="domain" description="CS" evidence="2">
    <location>
        <begin position="1"/>
        <end position="89"/>
    </location>
</feature>
<dbReference type="CDD" id="cd06463">
    <property type="entry name" value="p23_like"/>
    <property type="match status" value="1"/>
</dbReference>
<dbReference type="Pfam" id="PF21413">
    <property type="entry name" value="SHQ1-like_CS"/>
    <property type="match status" value="1"/>
</dbReference>
<protein>
    <submittedName>
        <fullName evidence="3">SHQ1 protein-domain-containing protein</fullName>
    </submittedName>
</protein>
<proteinExistence type="inferred from homology"/>
<comment type="similarity">
    <text evidence="1">Belongs to the SHQ1 family.</text>
</comment>
<comment type="caution">
    <text evidence="3">The sequence shown here is derived from an EMBL/GenBank/DDBJ whole genome shotgun (WGS) entry which is preliminary data.</text>
</comment>
<dbReference type="InterPro" id="IPR048696">
    <property type="entry name" value="SHQ1-like_CS"/>
</dbReference>
<reference evidence="3" key="1">
    <citation type="submission" date="2020-11" db="EMBL/GenBank/DDBJ databases">
        <authorList>
            <consortium name="DOE Joint Genome Institute"/>
            <person name="Ahrendt S."/>
            <person name="Riley R."/>
            <person name="Andreopoulos W."/>
            <person name="Labutti K."/>
            <person name="Pangilinan J."/>
            <person name="Ruiz-Duenas F.J."/>
            <person name="Barrasa J.M."/>
            <person name="Sanchez-Garcia M."/>
            <person name="Camarero S."/>
            <person name="Miyauchi S."/>
            <person name="Serrano A."/>
            <person name="Linde D."/>
            <person name="Babiker R."/>
            <person name="Drula E."/>
            <person name="Ayuso-Fernandez I."/>
            <person name="Pacheco R."/>
            <person name="Padilla G."/>
            <person name="Ferreira P."/>
            <person name="Barriuso J."/>
            <person name="Kellner H."/>
            <person name="Castanera R."/>
            <person name="Alfaro M."/>
            <person name="Ramirez L."/>
            <person name="Pisabarro A.G."/>
            <person name="Kuo A."/>
            <person name="Tritt A."/>
            <person name="Lipzen A."/>
            <person name="He G."/>
            <person name="Yan M."/>
            <person name="Ng V."/>
            <person name="Cullen D."/>
            <person name="Martin F."/>
            <person name="Rosso M.-N."/>
            <person name="Henrissat B."/>
            <person name="Hibbett D."/>
            <person name="Martinez A.T."/>
            <person name="Grigoriev I.V."/>
        </authorList>
    </citation>
    <scope>NUCLEOTIDE SEQUENCE</scope>
    <source>
        <strain evidence="3">CBS 506.95</strain>
    </source>
</reference>
<dbReference type="InterPro" id="IPR008978">
    <property type="entry name" value="HSP20-like_chaperone"/>
</dbReference>
<keyword evidence="4" id="KW-1185">Reference proteome</keyword>